<organism evidence="2 3">
    <name type="scientific">Streptomyces microflavus</name>
    <name type="common">Streptomyces lipmanii</name>
    <dbReference type="NCBI Taxonomy" id="1919"/>
    <lineage>
        <taxon>Bacteria</taxon>
        <taxon>Bacillati</taxon>
        <taxon>Actinomycetota</taxon>
        <taxon>Actinomycetes</taxon>
        <taxon>Kitasatosporales</taxon>
        <taxon>Streptomycetaceae</taxon>
        <taxon>Streptomyces</taxon>
    </lineage>
</organism>
<dbReference type="Proteomes" id="UP000498740">
    <property type="component" value="Unassembled WGS sequence"/>
</dbReference>
<protein>
    <submittedName>
        <fullName evidence="2">Uncharacterized protein</fullName>
    </submittedName>
</protein>
<proteinExistence type="predicted"/>
<evidence type="ECO:0000256" key="1">
    <source>
        <dbReference type="SAM" id="MobiDB-lite"/>
    </source>
</evidence>
<evidence type="ECO:0000313" key="2">
    <source>
        <dbReference type="EMBL" id="GFN06169.1"/>
    </source>
</evidence>
<feature type="region of interest" description="Disordered" evidence="1">
    <location>
        <begin position="10"/>
        <end position="69"/>
    </location>
</feature>
<name>A0A7J0CV77_STRMI</name>
<gene>
    <name evidence="2" type="ORF">Smic_47250</name>
</gene>
<accession>A0A7J0CV77</accession>
<sequence length="69" mass="7286">MRALRLLSVSWLKRRPAPAPRHGSASGRDVRLSGPQEGRGGVPVPGGGHTDEARIQGIRASSFSSGDRI</sequence>
<reference evidence="2 3" key="1">
    <citation type="submission" date="2020-05" db="EMBL/GenBank/DDBJ databases">
        <title>Whole genome shotgun sequence of Streptomyces microflavus NBRC 13062.</title>
        <authorList>
            <person name="Komaki H."/>
            <person name="Tamura T."/>
        </authorList>
    </citation>
    <scope>NUCLEOTIDE SEQUENCE [LARGE SCALE GENOMIC DNA]</scope>
    <source>
        <strain evidence="2 3">NBRC 13062</strain>
    </source>
</reference>
<dbReference type="AlphaFoldDB" id="A0A7J0CV77"/>
<comment type="caution">
    <text evidence="2">The sequence shown here is derived from an EMBL/GenBank/DDBJ whole genome shotgun (WGS) entry which is preliminary data.</text>
</comment>
<evidence type="ECO:0000313" key="3">
    <source>
        <dbReference type="Proteomes" id="UP000498740"/>
    </source>
</evidence>
<feature type="compositionally biased region" description="Gly residues" evidence="1">
    <location>
        <begin position="37"/>
        <end position="48"/>
    </location>
</feature>
<feature type="compositionally biased region" description="Polar residues" evidence="1">
    <location>
        <begin position="59"/>
        <end position="69"/>
    </location>
</feature>
<dbReference type="EMBL" id="BLWD01000001">
    <property type="protein sequence ID" value="GFN06169.1"/>
    <property type="molecule type" value="Genomic_DNA"/>
</dbReference>